<comment type="similarity">
    <text evidence="3 9">Belongs to the metallo-dependent hydrolases superfamily. DHOase family. Class II DHOase subfamily.</text>
</comment>
<gene>
    <name evidence="9 11" type="primary">pyrC</name>
    <name evidence="11" type="ORF">GCU85_09520</name>
</gene>
<comment type="catalytic activity">
    <reaction evidence="9">
        <text>(S)-dihydroorotate + H2O = N-carbamoyl-L-aspartate + H(+)</text>
        <dbReference type="Rhea" id="RHEA:24296"/>
        <dbReference type="ChEBI" id="CHEBI:15377"/>
        <dbReference type="ChEBI" id="CHEBI:15378"/>
        <dbReference type="ChEBI" id="CHEBI:30864"/>
        <dbReference type="ChEBI" id="CHEBI:32814"/>
        <dbReference type="EC" id="3.5.2.3"/>
    </reaction>
</comment>
<dbReference type="InterPro" id="IPR006680">
    <property type="entry name" value="Amidohydro-rel"/>
</dbReference>
<dbReference type="GO" id="GO:0008270">
    <property type="term" value="F:zinc ion binding"/>
    <property type="evidence" value="ECO:0007669"/>
    <property type="project" value="UniProtKB-UniRule"/>
</dbReference>
<dbReference type="PIRSF" id="PIRSF001237">
    <property type="entry name" value="DHOdimr"/>
    <property type="match status" value="1"/>
</dbReference>
<feature type="binding site" description="via carbamate group" evidence="9">
    <location>
        <position position="99"/>
    </location>
    <ligand>
        <name>Zn(2+)</name>
        <dbReference type="ChEBI" id="CHEBI:29105"/>
        <label>2</label>
    </ligand>
</feature>
<dbReference type="EC" id="3.5.2.3" evidence="4 9"/>
<evidence type="ECO:0000256" key="5">
    <source>
        <dbReference type="ARBA" id="ARBA00022723"/>
    </source>
</evidence>
<dbReference type="GO" id="GO:0044205">
    <property type="term" value="P:'de novo' UMP biosynthetic process"/>
    <property type="evidence" value="ECO:0007669"/>
    <property type="project" value="UniProtKB-UniRule"/>
</dbReference>
<dbReference type="InterPro" id="IPR002195">
    <property type="entry name" value="Dihydroorotase_CS"/>
</dbReference>
<dbReference type="PROSITE" id="PS00482">
    <property type="entry name" value="DIHYDROOROTASE_1"/>
    <property type="match status" value="1"/>
</dbReference>
<dbReference type="InterPro" id="IPR004721">
    <property type="entry name" value="DHOdimr"/>
</dbReference>
<dbReference type="InterPro" id="IPR032466">
    <property type="entry name" value="Metal_Hydrolase"/>
</dbReference>
<evidence type="ECO:0000256" key="1">
    <source>
        <dbReference type="ARBA" id="ARBA00002368"/>
    </source>
</evidence>
<evidence type="ECO:0000259" key="10">
    <source>
        <dbReference type="Pfam" id="PF04909"/>
    </source>
</evidence>
<evidence type="ECO:0000313" key="11">
    <source>
        <dbReference type="EMBL" id="MPV86963.1"/>
    </source>
</evidence>
<dbReference type="NCBIfam" id="TIGR00856">
    <property type="entry name" value="pyrC_dimer"/>
    <property type="match status" value="1"/>
</dbReference>
<evidence type="ECO:0000256" key="9">
    <source>
        <dbReference type="HAMAP-Rule" id="MF_00219"/>
    </source>
</evidence>
<comment type="pathway">
    <text evidence="2 9">Pyrimidine metabolism; UMP biosynthesis via de novo pathway; (S)-dihydroorotate from bicarbonate: step 3/3.</text>
</comment>
<feature type="binding site" evidence="9">
    <location>
        <position position="251"/>
    </location>
    <ligand>
        <name>substrate</name>
    </ligand>
</feature>
<dbReference type="InParanoid" id="A0A6N7EYD7"/>
<dbReference type="PANTHER" id="PTHR43137">
    <property type="entry name" value="DIHYDROOROTASE"/>
    <property type="match status" value="1"/>
</dbReference>
<keyword evidence="5 9" id="KW-0479">Metal-binding</keyword>
<dbReference type="GO" id="GO:0005737">
    <property type="term" value="C:cytoplasm"/>
    <property type="evidence" value="ECO:0007669"/>
    <property type="project" value="TreeGrafter"/>
</dbReference>
<keyword evidence="7 9" id="KW-0862">Zinc</keyword>
<feature type="active site" evidence="9">
    <location>
        <position position="247"/>
    </location>
</feature>
<protein>
    <recommendedName>
        <fullName evidence="4 9">Dihydroorotase</fullName>
        <shortName evidence="9">DHOase</shortName>
        <ecNumber evidence="4 9">3.5.2.3</ecNumber>
    </recommendedName>
</protein>
<name>A0A6N7EYD7_9GAMM</name>
<comment type="caution">
    <text evidence="11">The sequence shown here is derived from an EMBL/GenBank/DDBJ whole genome shotgun (WGS) entry which is preliminary data.</text>
</comment>
<dbReference type="GO" id="GO:0006207">
    <property type="term" value="P:'de novo' pyrimidine nucleobase biosynthetic process"/>
    <property type="evidence" value="ECO:0007669"/>
    <property type="project" value="TreeGrafter"/>
</dbReference>
<dbReference type="RefSeq" id="WP_152810953.1">
    <property type="nucleotide sequence ID" value="NZ_WHNW01000015.1"/>
</dbReference>
<comment type="function">
    <text evidence="1 9">Catalyzes the reversible cyclization of carbamoyl aspartate to dihydroorotate.</text>
</comment>
<evidence type="ECO:0000256" key="2">
    <source>
        <dbReference type="ARBA" id="ARBA00004880"/>
    </source>
</evidence>
<dbReference type="CDD" id="cd01294">
    <property type="entry name" value="DHOase"/>
    <property type="match status" value="1"/>
</dbReference>
<evidence type="ECO:0000313" key="12">
    <source>
        <dbReference type="Proteomes" id="UP000471298"/>
    </source>
</evidence>
<dbReference type="EMBL" id="WHNW01000015">
    <property type="protein sequence ID" value="MPV86963.1"/>
    <property type="molecule type" value="Genomic_DNA"/>
</dbReference>
<evidence type="ECO:0000256" key="3">
    <source>
        <dbReference type="ARBA" id="ARBA00005631"/>
    </source>
</evidence>
<evidence type="ECO:0000256" key="7">
    <source>
        <dbReference type="ARBA" id="ARBA00022833"/>
    </source>
</evidence>
<dbReference type="Gene3D" id="3.20.20.140">
    <property type="entry name" value="Metal-dependent hydrolases"/>
    <property type="match status" value="1"/>
</dbReference>
<dbReference type="PANTHER" id="PTHR43137:SF1">
    <property type="entry name" value="DIHYDROOROTASE"/>
    <property type="match status" value="1"/>
</dbReference>
<feature type="binding site" evidence="9">
    <location>
        <begin position="16"/>
        <end position="18"/>
    </location>
    <ligand>
        <name>substrate</name>
    </ligand>
</feature>
<dbReference type="Pfam" id="PF04909">
    <property type="entry name" value="Amidohydro_2"/>
    <property type="match status" value="1"/>
</dbReference>
<feature type="binding site" evidence="9">
    <location>
        <position position="14"/>
    </location>
    <ligand>
        <name>Zn(2+)</name>
        <dbReference type="ChEBI" id="CHEBI:29105"/>
        <label>1</label>
    </ligand>
</feature>
<dbReference type="PROSITE" id="PS00483">
    <property type="entry name" value="DIHYDROOROTASE_2"/>
    <property type="match status" value="1"/>
</dbReference>
<feature type="binding site" evidence="9">
    <location>
        <position position="136"/>
    </location>
    <ligand>
        <name>substrate</name>
    </ligand>
</feature>
<evidence type="ECO:0000256" key="6">
    <source>
        <dbReference type="ARBA" id="ARBA00022801"/>
    </source>
</evidence>
<dbReference type="SUPFAM" id="SSF51556">
    <property type="entry name" value="Metallo-dependent hydrolases"/>
    <property type="match status" value="1"/>
</dbReference>
<dbReference type="GO" id="GO:0004151">
    <property type="term" value="F:dihydroorotase activity"/>
    <property type="evidence" value="ECO:0007669"/>
    <property type="project" value="UniProtKB-UniRule"/>
</dbReference>
<feature type="domain" description="Amidohydrolase-related" evidence="10">
    <location>
        <begin position="80"/>
        <end position="175"/>
    </location>
</feature>
<feature type="modified residue" description="N6-carboxylysine" evidence="9">
    <location>
        <position position="99"/>
    </location>
</feature>
<organism evidence="11 12">
    <name type="scientific">Ostreibacterium oceani</name>
    <dbReference type="NCBI Taxonomy" id="2654998"/>
    <lineage>
        <taxon>Bacteria</taxon>
        <taxon>Pseudomonadati</taxon>
        <taxon>Pseudomonadota</taxon>
        <taxon>Gammaproteobacteria</taxon>
        <taxon>Cardiobacteriales</taxon>
        <taxon>Ostreibacteriaceae</taxon>
        <taxon>Ostreibacterium</taxon>
    </lineage>
</organism>
<keyword evidence="12" id="KW-1185">Reference proteome</keyword>
<evidence type="ECO:0000256" key="8">
    <source>
        <dbReference type="ARBA" id="ARBA00022975"/>
    </source>
</evidence>
<reference evidence="11 12" key="1">
    <citation type="submission" date="2019-10" db="EMBL/GenBank/DDBJ databases">
        <title>Cardiobacteriales fam. a chemoheterotrophic member of the order Cardiobacteriales, and proposal of Cardiobacteriales fam. nov.</title>
        <authorList>
            <person name="Wang C."/>
        </authorList>
    </citation>
    <scope>NUCLEOTIDE SEQUENCE [LARGE SCALE GENOMIC DNA]</scope>
    <source>
        <strain evidence="11 12">ML27</strain>
    </source>
</reference>
<sequence>MTQTIKIRQPDDFHVHLRDGDALKLTVKHAAAQFNRITVMPNLQPPVVNTDEALAYLARIQSHIPQNSTLTPLVTLYLTDQLTTDEITKAHAAGVKAIKMYPHGVTTNSEHGVRDSDGLDSLFACMAELGMLLLVHGESAKPDIDIFHREATFIQETLIGILQRHPKLRVVMEHITTEKAVQFVSQASAQLAATITPQHLLANRNHLLSGGIKPHYYCLPILKKESDRRALLQAATSGNPKFFLGTDSAPHTTETKESACGCAGCYTMPYAIEYYAEVFDSVGKIAQLEGFSSRFGAEFYHLPVNTNYIVLEKTPQAIAQHFAYLDSAITPLMAGQSLHWTKR</sequence>
<dbReference type="AlphaFoldDB" id="A0A6N7EYD7"/>
<comment type="cofactor">
    <cofactor evidence="9">
        <name>Zn(2+)</name>
        <dbReference type="ChEBI" id="CHEBI:29105"/>
    </cofactor>
    <text evidence="9">Binds 2 Zn(2+) ions per subunit.</text>
</comment>
<comment type="subunit">
    <text evidence="9">Homodimer.</text>
</comment>
<feature type="binding site" evidence="9">
    <location>
        <position position="16"/>
    </location>
    <ligand>
        <name>Zn(2+)</name>
        <dbReference type="ChEBI" id="CHEBI:29105"/>
        <label>1</label>
    </ligand>
</feature>
<proteinExistence type="inferred from homology"/>
<dbReference type="UniPathway" id="UPA00070">
    <property type="reaction ID" value="UER00117"/>
</dbReference>
<accession>A0A6N7EYD7</accession>
<feature type="binding site" evidence="9">
    <location>
        <position position="247"/>
    </location>
    <ligand>
        <name>Zn(2+)</name>
        <dbReference type="ChEBI" id="CHEBI:29105"/>
        <label>1</label>
    </ligand>
</feature>
<dbReference type="Proteomes" id="UP000471298">
    <property type="component" value="Unassembled WGS sequence"/>
</dbReference>
<feature type="binding site" evidence="9">
    <location>
        <position position="174"/>
    </location>
    <ligand>
        <name>Zn(2+)</name>
        <dbReference type="ChEBI" id="CHEBI:29105"/>
        <label>2</label>
    </ligand>
</feature>
<keyword evidence="6 9" id="KW-0378">Hydrolase</keyword>
<feature type="binding site" evidence="9">
    <location>
        <position position="263"/>
    </location>
    <ligand>
        <name>substrate</name>
    </ligand>
</feature>
<evidence type="ECO:0000256" key="4">
    <source>
        <dbReference type="ARBA" id="ARBA00012860"/>
    </source>
</evidence>
<keyword evidence="8 9" id="KW-0665">Pyrimidine biosynthesis</keyword>
<feature type="binding site" description="via carbamate group" evidence="9">
    <location>
        <position position="99"/>
    </location>
    <ligand>
        <name>Zn(2+)</name>
        <dbReference type="ChEBI" id="CHEBI:29105"/>
        <label>1</label>
    </ligand>
</feature>
<dbReference type="FunCoup" id="A0A6N7EYD7">
    <property type="interactions" value="395"/>
</dbReference>
<feature type="binding site" evidence="9">
    <location>
        <position position="136"/>
    </location>
    <ligand>
        <name>Zn(2+)</name>
        <dbReference type="ChEBI" id="CHEBI:29105"/>
        <label>2</label>
    </ligand>
</feature>
<feature type="binding site" evidence="9">
    <location>
        <position position="42"/>
    </location>
    <ligand>
        <name>substrate</name>
    </ligand>
</feature>
<feature type="binding site" evidence="9">
    <location>
        <position position="219"/>
    </location>
    <ligand>
        <name>substrate</name>
    </ligand>
</feature>
<dbReference type="HAMAP" id="MF_00219">
    <property type="entry name" value="PyrC_classII"/>
    <property type="match status" value="1"/>
</dbReference>